<keyword evidence="1" id="KW-0472">Membrane</keyword>
<keyword evidence="3" id="KW-1185">Reference proteome</keyword>
<keyword evidence="1" id="KW-0812">Transmembrane</keyword>
<evidence type="ECO:0000313" key="2">
    <source>
        <dbReference type="EMBL" id="KAG8195982.1"/>
    </source>
</evidence>
<gene>
    <name evidence="2" type="ORF">JTE90_028956</name>
</gene>
<protein>
    <submittedName>
        <fullName evidence="2">Uncharacterized protein</fullName>
    </submittedName>
</protein>
<evidence type="ECO:0000313" key="3">
    <source>
        <dbReference type="Proteomes" id="UP000827092"/>
    </source>
</evidence>
<reference evidence="2 3" key="1">
    <citation type="journal article" date="2022" name="Nat. Ecol. Evol.">
        <title>A masculinizing supergene underlies an exaggerated male reproductive morph in a spider.</title>
        <authorList>
            <person name="Hendrickx F."/>
            <person name="De Corte Z."/>
            <person name="Sonet G."/>
            <person name="Van Belleghem S.M."/>
            <person name="Kostlbacher S."/>
            <person name="Vangestel C."/>
        </authorList>
    </citation>
    <scope>NUCLEOTIDE SEQUENCE [LARGE SCALE GENOMIC DNA]</scope>
    <source>
        <strain evidence="2">W744_W776</strain>
    </source>
</reference>
<dbReference type="Proteomes" id="UP000827092">
    <property type="component" value="Unassembled WGS sequence"/>
</dbReference>
<dbReference type="EMBL" id="JAFNEN010000075">
    <property type="protein sequence ID" value="KAG8195982.1"/>
    <property type="molecule type" value="Genomic_DNA"/>
</dbReference>
<evidence type="ECO:0000256" key="1">
    <source>
        <dbReference type="SAM" id="Phobius"/>
    </source>
</evidence>
<comment type="caution">
    <text evidence="2">The sequence shown here is derived from an EMBL/GenBank/DDBJ whole genome shotgun (WGS) entry which is preliminary data.</text>
</comment>
<accession>A0AAV6VHH2</accession>
<proteinExistence type="predicted"/>
<feature type="transmembrane region" description="Helical" evidence="1">
    <location>
        <begin position="20"/>
        <end position="37"/>
    </location>
</feature>
<keyword evidence="1" id="KW-1133">Transmembrane helix</keyword>
<sequence>MNLSRTCRTGEWIKRRANPLFAPILPHITHILLLILMREKKRKINVYGLAKNTPTNSGKLLQSSCVPDDLLSVKNDLSKITCDAFSHETIREFCIGAYLGKYLIATPAGVVT</sequence>
<organism evidence="2 3">
    <name type="scientific">Oedothorax gibbosus</name>
    <dbReference type="NCBI Taxonomy" id="931172"/>
    <lineage>
        <taxon>Eukaryota</taxon>
        <taxon>Metazoa</taxon>
        <taxon>Ecdysozoa</taxon>
        <taxon>Arthropoda</taxon>
        <taxon>Chelicerata</taxon>
        <taxon>Arachnida</taxon>
        <taxon>Araneae</taxon>
        <taxon>Araneomorphae</taxon>
        <taxon>Entelegynae</taxon>
        <taxon>Araneoidea</taxon>
        <taxon>Linyphiidae</taxon>
        <taxon>Erigoninae</taxon>
        <taxon>Oedothorax</taxon>
    </lineage>
</organism>
<name>A0AAV6VHH2_9ARAC</name>
<dbReference type="AlphaFoldDB" id="A0AAV6VHH2"/>